<dbReference type="PANTHER" id="PTHR30069">
    <property type="entry name" value="TONB-DEPENDENT OUTER MEMBRANE RECEPTOR"/>
    <property type="match status" value="1"/>
</dbReference>
<evidence type="ECO:0000256" key="12">
    <source>
        <dbReference type="SAM" id="MobiDB-lite"/>
    </source>
</evidence>
<keyword evidence="2 10" id="KW-0813">Transport</keyword>
<evidence type="ECO:0000256" key="8">
    <source>
        <dbReference type="ARBA" id="ARBA00023136"/>
    </source>
</evidence>
<evidence type="ECO:0000256" key="5">
    <source>
        <dbReference type="ARBA" id="ARBA00022729"/>
    </source>
</evidence>
<evidence type="ECO:0000313" key="17">
    <source>
        <dbReference type="Proteomes" id="UP000093391"/>
    </source>
</evidence>
<evidence type="ECO:0000256" key="2">
    <source>
        <dbReference type="ARBA" id="ARBA00022448"/>
    </source>
</evidence>
<name>A0A1B2LWP8_9GAMM</name>
<dbReference type="Gene3D" id="2.40.170.20">
    <property type="entry name" value="TonB-dependent receptor, beta-barrel domain"/>
    <property type="match status" value="1"/>
</dbReference>
<dbReference type="InterPro" id="IPR036942">
    <property type="entry name" value="Beta-barrel_TonB_sf"/>
</dbReference>
<dbReference type="InterPro" id="IPR000531">
    <property type="entry name" value="Beta-barrel_TonB"/>
</dbReference>
<dbReference type="GO" id="GO:0044718">
    <property type="term" value="P:siderophore transmembrane transport"/>
    <property type="evidence" value="ECO:0007669"/>
    <property type="project" value="TreeGrafter"/>
</dbReference>
<evidence type="ECO:0000256" key="7">
    <source>
        <dbReference type="ARBA" id="ARBA00023077"/>
    </source>
</evidence>
<evidence type="ECO:0000256" key="11">
    <source>
        <dbReference type="RuleBase" id="RU003357"/>
    </source>
</evidence>
<dbReference type="GO" id="GO:0009279">
    <property type="term" value="C:cell outer membrane"/>
    <property type="evidence" value="ECO:0007669"/>
    <property type="project" value="UniProtKB-SubCell"/>
</dbReference>
<dbReference type="InterPro" id="IPR037066">
    <property type="entry name" value="Plug_dom_sf"/>
</dbReference>
<keyword evidence="7 11" id="KW-0798">TonB box</keyword>
<dbReference type="STRING" id="1789224.BFG52_02340"/>
<dbReference type="InterPro" id="IPR039426">
    <property type="entry name" value="TonB-dep_rcpt-like"/>
</dbReference>
<keyword evidence="5 13" id="KW-0732">Signal</keyword>
<dbReference type="SUPFAM" id="SSF56935">
    <property type="entry name" value="Porins"/>
    <property type="match status" value="1"/>
</dbReference>
<feature type="compositionally biased region" description="Polar residues" evidence="12">
    <location>
        <begin position="273"/>
        <end position="290"/>
    </location>
</feature>
<dbReference type="GO" id="GO:0015344">
    <property type="term" value="F:siderophore uptake transmembrane transporter activity"/>
    <property type="evidence" value="ECO:0007669"/>
    <property type="project" value="TreeGrafter"/>
</dbReference>
<evidence type="ECO:0000259" key="14">
    <source>
        <dbReference type="Pfam" id="PF00593"/>
    </source>
</evidence>
<proteinExistence type="inferred from homology"/>
<dbReference type="Pfam" id="PF00593">
    <property type="entry name" value="TonB_dep_Rec_b-barrel"/>
    <property type="match status" value="1"/>
</dbReference>
<dbReference type="Gene3D" id="2.170.130.10">
    <property type="entry name" value="TonB-dependent receptor, plug domain"/>
    <property type="match status" value="1"/>
</dbReference>
<keyword evidence="9 10" id="KW-0998">Cell outer membrane</keyword>
<feature type="chain" id="PRO_5008539865" description="TonB-dependent receptor" evidence="13">
    <location>
        <begin position="28"/>
        <end position="680"/>
    </location>
</feature>
<feature type="signal peptide" evidence="13">
    <location>
        <begin position="1"/>
        <end position="27"/>
    </location>
</feature>
<evidence type="ECO:0000256" key="13">
    <source>
        <dbReference type="SAM" id="SignalP"/>
    </source>
</evidence>
<dbReference type="AlphaFoldDB" id="A0A1B2LWP8"/>
<reference evidence="16 17" key="1">
    <citation type="submission" date="2016-08" db="EMBL/GenBank/DDBJ databases">
        <authorList>
            <person name="Seilhamer J.J."/>
        </authorList>
    </citation>
    <scope>NUCLEOTIDE SEQUENCE [LARGE SCALE GENOMIC DNA]</scope>
    <source>
        <strain evidence="16 17">BRTC-1</strain>
    </source>
</reference>
<dbReference type="Pfam" id="PF07715">
    <property type="entry name" value="Plug"/>
    <property type="match status" value="1"/>
</dbReference>
<sequence length="680" mass="74393">MKLNLIKNSLSASILLALAGGSTAIFAAQEQADENIKKLETIVITATGYEQNIADAAASISVITAEELEKKSYTDITDALKNVPGVYVTGGGSNQSVMIRGMSSSYTLYLIDGKPMQGNDAFSPNGSYGGAPINFLPPMEAIERIEVIRGPASALYGSDAMGGVINIITKKHADQLTTSVNFEYIKADSSNKVNNDSTHTNLYLNAPLVSKLLSFQLAAGFLNQDESDYNGGGATKSGSDPEFKRKTLSTKFVYTPDDLNTFKFGYDYRNQERNTSPGKSVADTTEPSSSELEKYNYSLTHQYKKDRLLIESYIQYDKDKNPSRVGSKGYGIENQTITANSQGSYFFDKHALTVGVNYKKEELKDGATNGLAGGDISTLDRYQWSLFAEDTWDISHDLALTLSGRYDDNEDFGGQFSPKAYAVYKLMDGLNLKGGITAGYKAPTLRQGAPDFGSVSRGGGSIGNPDLEPETSLNYELGLAYSDPELGLEGSLTAFRTDFKDKISSSAVLDGSKIEGSDFYVKNPYLPYNANGWKNVINIDKAEIKGIELTTDYQVLDHLKYRQSYTYTDSEQKSGANKGNPLNDIPKHMFNAGLDWDVTDQVLLWSQVNYRGKTAGGSSNADEKDPAYTFIDLGAVYKYSDNLKFTAGVYNLANKEVTTDDGYSYILDGRRYSVGVNFKF</sequence>
<evidence type="ECO:0000259" key="15">
    <source>
        <dbReference type="Pfam" id="PF07715"/>
    </source>
</evidence>
<protein>
    <recommendedName>
        <fullName evidence="18">TonB-dependent receptor</fullName>
    </recommendedName>
</protein>
<organism evidence="16 17">
    <name type="scientific">Acinetobacter larvae</name>
    <dbReference type="NCBI Taxonomy" id="1789224"/>
    <lineage>
        <taxon>Bacteria</taxon>
        <taxon>Pseudomonadati</taxon>
        <taxon>Pseudomonadota</taxon>
        <taxon>Gammaproteobacteria</taxon>
        <taxon>Moraxellales</taxon>
        <taxon>Moraxellaceae</taxon>
        <taxon>Acinetobacter</taxon>
    </lineage>
</organism>
<feature type="domain" description="TonB-dependent receptor plug" evidence="15">
    <location>
        <begin position="54"/>
        <end position="164"/>
    </location>
</feature>
<evidence type="ECO:0000256" key="9">
    <source>
        <dbReference type="ARBA" id="ARBA00023237"/>
    </source>
</evidence>
<accession>A0A1B2LWP8</accession>
<dbReference type="KEGG" id="ala:BFG52_02340"/>
<dbReference type="RefSeq" id="WP_067552107.1">
    <property type="nucleotide sequence ID" value="NZ_CP016895.1"/>
</dbReference>
<gene>
    <name evidence="16" type="ORF">BFG52_02340</name>
</gene>
<comment type="similarity">
    <text evidence="10 11">Belongs to the TonB-dependent receptor family.</text>
</comment>
<evidence type="ECO:0000313" key="16">
    <source>
        <dbReference type="EMBL" id="AOA57309.1"/>
    </source>
</evidence>
<evidence type="ECO:0000256" key="10">
    <source>
        <dbReference type="PROSITE-ProRule" id="PRU01360"/>
    </source>
</evidence>
<keyword evidence="4 10" id="KW-0812">Transmembrane</keyword>
<keyword evidence="6" id="KW-0406">Ion transport</keyword>
<dbReference type="EMBL" id="CP016895">
    <property type="protein sequence ID" value="AOA57309.1"/>
    <property type="molecule type" value="Genomic_DNA"/>
</dbReference>
<keyword evidence="3 10" id="KW-1134">Transmembrane beta strand</keyword>
<dbReference type="CDD" id="cd01347">
    <property type="entry name" value="ligand_gated_channel"/>
    <property type="match status" value="1"/>
</dbReference>
<keyword evidence="8 10" id="KW-0472">Membrane</keyword>
<evidence type="ECO:0000256" key="3">
    <source>
        <dbReference type="ARBA" id="ARBA00022452"/>
    </source>
</evidence>
<dbReference type="PROSITE" id="PS52016">
    <property type="entry name" value="TONB_DEPENDENT_REC_3"/>
    <property type="match status" value="1"/>
</dbReference>
<keyword evidence="17" id="KW-1185">Reference proteome</keyword>
<evidence type="ECO:0000256" key="1">
    <source>
        <dbReference type="ARBA" id="ARBA00004571"/>
    </source>
</evidence>
<dbReference type="OrthoDB" id="9764669at2"/>
<dbReference type="Proteomes" id="UP000093391">
    <property type="component" value="Chromosome"/>
</dbReference>
<feature type="region of interest" description="Disordered" evidence="12">
    <location>
        <begin position="270"/>
        <end position="290"/>
    </location>
</feature>
<evidence type="ECO:0000256" key="6">
    <source>
        <dbReference type="ARBA" id="ARBA00023065"/>
    </source>
</evidence>
<feature type="domain" description="TonB-dependent receptor-like beta-barrel" evidence="14">
    <location>
        <begin position="216"/>
        <end position="652"/>
    </location>
</feature>
<evidence type="ECO:0008006" key="18">
    <source>
        <dbReference type="Google" id="ProtNLM"/>
    </source>
</evidence>
<dbReference type="InterPro" id="IPR012910">
    <property type="entry name" value="Plug_dom"/>
</dbReference>
<dbReference type="PANTHER" id="PTHR30069:SF53">
    <property type="entry name" value="COLICIN I RECEPTOR-RELATED"/>
    <property type="match status" value="1"/>
</dbReference>
<evidence type="ECO:0000256" key="4">
    <source>
        <dbReference type="ARBA" id="ARBA00022692"/>
    </source>
</evidence>
<comment type="subcellular location">
    <subcellularLocation>
        <location evidence="1 10">Cell outer membrane</location>
        <topology evidence="1 10">Multi-pass membrane protein</topology>
    </subcellularLocation>
</comment>